<dbReference type="SMART" id="SM00387">
    <property type="entry name" value="HATPase_c"/>
    <property type="match status" value="1"/>
</dbReference>
<dbReference type="SMART" id="SM00388">
    <property type="entry name" value="HisKA"/>
    <property type="match status" value="1"/>
</dbReference>
<feature type="domain" description="Histidine kinase" evidence="15">
    <location>
        <begin position="286"/>
        <end position="508"/>
    </location>
</feature>
<comment type="caution">
    <text evidence="18">The sequence shown here is derived from an EMBL/GenBank/DDBJ whole genome shotgun (WGS) entry which is preliminary data.</text>
</comment>
<dbReference type="Gene3D" id="3.30.450.20">
    <property type="entry name" value="PAS domain"/>
    <property type="match status" value="2"/>
</dbReference>
<dbReference type="CDD" id="cd00130">
    <property type="entry name" value="PAS"/>
    <property type="match status" value="2"/>
</dbReference>
<dbReference type="PANTHER" id="PTHR43047">
    <property type="entry name" value="TWO-COMPONENT HISTIDINE PROTEIN KINASE"/>
    <property type="match status" value="1"/>
</dbReference>
<dbReference type="Pfam" id="PF08447">
    <property type="entry name" value="PAS_3"/>
    <property type="match status" value="2"/>
</dbReference>
<dbReference type="SUPFAM" id="SSF47384">
    <property type="entry name" value="Homodimeric domain of signal transducing histidine kinase"/>
    <property type="match status" value="1"/>
</dbReference>
<evidence type="ECO:0000256" key="4">
    <source>
        <dbReference type="ARBA" id="ARBA00022553"/>
    </source>
</evidence>
<comment type="catalytic activity">
    <reaction evidence="1">
        <text>ATP + protein L-histidine = ADP + protein N-phospho-L-histidine.</text>
        <dbReference type="EC" id="2.7.13.3"/>
    </reaction>
</comment>
<dbReference type="EMBL" id="VZDO01000003">
    <property type="protein sequence ID" value="KAB0681414.1"/>
    <property type="molecule type" value="Genomic_DNA"/>
</dbReference>
<keyword evidence="10" id="KW-0472">Membrane</keyword>
<dbReference type="Pfam" id="PF00072">
    <property type="entry name" value="Response_reg"/>
    <property type="match status" value="2"/>
</dbReference>
<dbReference type="InterPro" id="IPR001789">
    <property type="entry name" value="Sig_transdc_resp-reg_receiver"/>
</dbReference>
<dbReference type="PROSITE" id="PS50110">
    <property type="entry name" value="RESPONSE_REGULATORY"/>
    <property type="match status" value="2"/>
</dbReference>
<proteinExistence type="predicted"/>
<dbReference type="SMART" id="SM00086">
    <property type="entry name" value="PAC"/>
    <property type="match status" value="2"/>
</dbReference>
<accession>A0A7V7TXD4</accession>
<keyword evidence="19" id="KW-1185">Reference proteome</keyword>
<dbReference type="PROSITE" id="PS50113">
    <property type="entry name" value="PAC"/>
    <property type="match status" value="2"/>
</dbReference>
<feature type="domain" description="Response regulatory" evidence="16">
    <location>
        <begin position="651"/>
        <end position="767"/>
    </location>
</feature>
<dbReference type="RefSeq" id="WP_150968669.1">
    <property type="nucleotide sequence ID" value="NZ_VZDO01000003.1"/>
</dbReference>
<keyword evidence="11" id="KW-0131">Cell cycle</keyword>
<keyword evidence="13" id="KW-0175">Coiled coil</keyword>
<dbReference type="InterPro" id="IPR004358">
    <property type="entry name" value="Sig_transdc_His_kin-like_C"/>
</dbReference>
<evidence type="ECO:0000259" key="17">
    <source>
        <dbReference type="PROSITE" id="PS50113"/>
    </source>
</evidence>
<evidence type="ECO:0000256" key="5">
    <source>
        <dbReference type="ARBA" id="ARBA00022679"/>
    </source>
</evidence>
<dbReference type="InterPro" id="IPR003594">
    <property type="entry name" value="HATPase_dom"/>
</dbReference>
<evidence type="ECO:0000256" key="3">
    <source>
        <dbReference type="ARBA" id="ARBA00012438"/>
    </source>
</evidence>
<feature type="modified residue" description="4-aspartylphosphate" evidence="12">
    <location>
        <position position="581"/>
    </location>
</feature>
<dbReference type="Pfam" id="PF00512">
    <property type="entry name" value="HisKA"/>
    <property type="match status" value="1"/>
</dbReference>
<evidence type="ECO:0000256" key="9">
    <source>
        <dbReference type="ARBA" id="ARBA00023012"/>
    </source>
</evidence>
<gene>
    <name evidence="18" type="ORF">F6X38_05890</name>
</gene>
<dbReference type="CDD" id="cd17574">
    <property type="entry name" value="REC_OmpR"/>
    <property type="match status" value="1"/>
</dbReference>
<feature type="domain" description="PAC" evidence="17">
    <location>
        <begin position="89"/>
        <end position="141"/>
    </location>
</feature>
<dbReference type="PROSITE" id="PS50109">
    <property type="entry name" value="HIS_KIN"/>
    <property type="match status" value="1"/>
</dbReference>
<keyword evidence="6" id="KW-0547">Nucleotide-binding</keyword>
<dbReference type="Proteomes" id="UP000432089">
    <property type="component" value="Unassembled WGS sequence"/>
</dbReference>
<dbReference type="InterPro" id="IPR036890">
    <property type="entry name" value="HATPase_C_sf"/>
</dbReference>
<feature type="domain" description="Response regulatory" evidence="16">
    <location>
        <begin position="532"/>
        <end position="645"/>
    </location>
</feature>
<keyword evidence="8" id="KW-0067">ATP-binding</keyword>
<evidence type="ECO:0000256" key="10">
    <source>
        <dbReference type="ARBA" id="ARBA00023136"/>
    </source>
</evidence>
<name>A0A7V7TXD4_9HYPH</name>
<dbReference type="SMART" id="SM00091">
    <property type="entry name" value="PAS"/>
    <property type="match status" value="2"/>
</dbReference>
<protein>
    <recommendedName>
        <fullName evidence="3">histidine kinase</fullName>
        <ecNumber evidence="3">2.7.13.3</ecNumber>
    </recommendedName>
</protein>
<dbReference type="FunFam" id="3.30.450.20:FF:000099">
    <property type="entry name" value="Sensory box sensor histidine kinase"/>
    <property type="match status" value="2"/>
</dbReference>
<dbReference type="GO" id="GO:0000155">
    <property type="term" value="F:phosphorelay sensor kinase activity"/>
    <property type="evidence" value="ECO:0007669"/>
    <property type="project" value="InterPro"/>
</dbReference>
<dbReference type="InterPro" id="IPR005467">
    <property type="entry name" value="His_kinase_dom"/>
</dbReference>
<dbReference type="SUPFAM" id="SSF55785">
    <property type="entry name" value="PYP-like sensor domain (PAS domain)"/>
    <property type="match status" value="2"/>
</dbReference>
<feature type="modified residue" description="4-aspartylphosphate" evidence="12">
    <location>
        <position position="700"/>
    </location>
</feature>
<evidence type="ECO:0000256" key="11">
    <source>
        <dbReference type="ARBA" id="ARBA00023306"/>
    </source>
</evidence>
<evidence type="ECO:0000256" key="13">
    <source>
        <dbReference type="SAM" id="Coils"/>
    </source>
</evidence>
<dbReference type="InterPro" id="IPR000014">
    <property type="entry name" value="PAS"/>
</dbReference>
<dbReference type="NCBIfam" id="TIGR00229">
    <property type="entry name" value="sensory_box"/>
    <property type="match status" value="2"/>
</dbReference>
<dbReference type="EC" id="2.7.13.3" evidence="3"/>
<dbReference type="FunFam" id="1.10.287.130:FF:000038">
    <property type="entry name" value="Sensory transduction histidine kinase"/>
    <property type="match status" value="1"/>
</dbReference>
<sequence length="794" mass="87162">MDSAPRQTPADGFDDSGREFRTLVESTAAIVWSVTPDGVFSGEQPGWSRFTGQGEAEYSGWGWTNAIHPDDRERSAKAWNEANVGGTRYFVEHRLRRHDGEWRDMLANAVPIRGVDGAVERWIGSHTDITAERRLAAALDETNLQFAALADNIAQLAWMARPDGTIVWCNRRWFDYTGWAPGRLEGADWASVHHPDHIERVRGGFYAAVAAGRPWEDTFPLRAADGSYRWFLAQAVPVREAEGGEVQKWFGTHTDVTRQRAQEHELALAREEAENANRAKSEFIANMSHELRTPLSAVIGYAEMLEEEAQESGETGMLGDLAKINGNARHLLSLINNVLDLSKIEAERMEVFLETFAVSAVVADICAAVQVLMAKKGNRLVVEMADDLGDMHTDQVKLRQCVINLLSNAAKFCENGTVTLEVRRATDFGRDWLTFDVRDTGIGMAPEQLQKLFQRFAQADSSTTRRFGGTGLGLAITKAFCKLLGGDIAVTSREGEGSAFTVKLPAIATATVVETAIIKQVPAAERAASQGVVLAVDDDPSSRDLVSRFLTREGFIVRTASDGLSGLETARAVRPDVILLDVTMPRMDGWSVLTALKGDAELSAIPVVMLTVIDQHSLGFALGASDYLLKPVQWGQLRKVLDRFAPNENALVLAVDDDRDLLARMRGVLEKAGLGVLTAENGREALALLETRTPDLILTDLVMPEMDGFAFIRAVRARPATRGVPIVVLTSKNLSRQEFQDLRRDTDTVLSKRQVDLPDLLDEVRELVGSRRQGGQPLHSFAPAAARETSGDVS</sequence>
<evidence type="ECO:0000256" key="12">
    <source>
        <dbReference type="PROSITE-ProRule" id="PRU00169"/>
    </source>
</evidence>
<dbReference type="CDD" id="cd00082">
    <property type="entry name" value="HisKA"/>
    <property type="match status" value="1"/>
</dbReference>
<evidence type="ECO:0000256" key="6">
    <source>
        <dbReference type="ARBA" id="ARBA00022741"/>
    </source>
</evidence>
<dbReference type="Pfam" id="PF02518">
    <property type="entry name" value="HATPase_c"/>
    <property type="match status" value="1"/>
</dbReference>
<feature type="coiled-coil region" evidence="13">
    <location>
        <begin position="259"/>
        <end position="286"/>
    </location>
</feature>
<dbReference type="InterPro" id="IPR011006">
    <property type="entry name" value="CheY-like_superfamily"/>
</dbReference>
<reference evidence="18 19" key="1">
    <citation type="submission" date="2019-09" db="EMBL/GenBank/DDBJ databases">
        <title>YIM 132180 draft genome.</title>
        <authorList>
            <person name="Zhang K."/>
        </authorList>
    </citation>
    <scope>NUCLEOTIDE SEQUENCE [LARGE SCALE GENOMIC DNA]</scope>
    <source>
        <strain evidence="18 19">YIM 132180</strain>
    </source>
</reference>
<dbReference type="CDD" id="cd16922">
    <property type="entry name" value="HATPase_EvgS-ArcB-TorS-like"/>
    <property type="match status" value="1"/>
</dbReference>
<evidence type="ECO:0000256" key="8">
    <source>
        <dbReference type="ARBA" id="ARBA00022840"/>
    </source>
</evidence>
<dbReference type="InterPro" id="IPR003661">
    <property type="entry name" value="HisK_dim/P_dom"/>
</dbReference>
<dbReference type="Gene3D" id="3.40.50.2300">
    <property type="match status" value="2"/>
</dbReference>
<dbReference type="InterPro" id="IPR000700">
    <property type="entry name" value="PAS-assoc_C"/>
</dbReference>
<dbReference type="InterPro" id="IPR013655">
    <property type="entry name" value="PAS_fold_3"/>
</dbReference>
<keyword evidence="5" id="KW-0808">Transferase</keyword>
<evidence type="ECO:0000256" key="7">
    <source>
        <dbReference type="ARBA" id="ARBA00022777"/>
    </source>
</evidence>
<evidence type="ECO:0000256" key="2">
    <source>
        <dbReference type="ARBA" id="ARBA00004370"/>
    </source>
</evidence>
<organism evidence="18 19">
    <name type="scientific">Plantimonas leprariae</name>
    <dbReference type="NCBI Taxonomy" id="2615207"/>
    <lineage>
        <taxon>Bacteria</taxon>
        <taxon>Pseudomonadati</taxon>
        <taxon>Pseudomonadota</taxon>
        <taxon>Alphaproteobacteria</taxon>
        <taxon>Hyphomicrobiales</taxon>
        <taxon>Aurantimonadaceae</taxon>
        <taxon>Plantimonas</taxon>
    </lineage>
</organism>
<evidence type="ECO:0000313" key="18">
    <source>
        <dbReference type="EMBL" id="KAB0681414.1"/>
    </source>
</evidence>
<evidence type="ECO:0000256" key="14">
    <source>
        <dbReference type="SAM" id="MobiDB-lite"/>
    </source>
</evidence>
<dbReference type="Gene3D" id="1.10.287.130">
    <property type="match status" value="1"/>
</dbReference>
<dbReference type="InterPro" id="IPR036097">
    <property type="entry name" value="HisK_dim/P_sf"/>
</dbReference>
<evidence type="ECO:0000259" key="16">
    <source>
        <dbReference type="PROSITE" id="PS50110"/>
    </source>
</evidence>
<dbReference type="GO" id="GO:0005524">
    <property type="term" value="F:ATP binding"/>
    <property type="evidence" value="ECO:0007669"/>
    <property type="project" value="UniProtKB-KW"/>
</dbReference>
<keyword evidence="9" id="KW-0902">Two-component regulatory system</keyword>
<evidence type="ECO:0000256" key="1">
    <source>
        <dbReference type="ARBA" id="ARBA00000085"/>
    </source>
</evidence>
<dbReference type="PANTHER" id="PTHR43047:SF72">
    <property type="entry name" value="OSMOSENSING HISTIDINE PROTEIN KINASE SLN1"/>
    <property type="match status" value="1"/>
</dbReference>
<dbReference type="GO" id="GO:0005886">
    <property type="term" value="C:plasma membrane"/>
    <property type="evidence" value="ECO:0007669"/>
    <property type="project" value="TreeGrafter"/>
</dbReference>
<dbReference type="AlphaFoldDB" id="A0A7V7TXD4"/>
<dbReference type="SUPFAM" id="SSF55874">
    <property type="entry name" value="ATPase domain of HSP90 chaperone/DNA topoisomerase II/histidine kinase"/>
    <property type="match status" value="1"/>
</dbReference>
<dbReference type="SUPFAM" id="SSF52172">
    <property type="entry name" value="CheY-like"/>
    <property type="match status" value="2"/>
</dbReference>
<keyword evidence="4 12" id="KW-0597">Phosphoprotein</keyword>
<keyword evidence="7" id="KW-0418">Kinase</keyword>
<comment type="subcellular location">
    <subcellularLocation>
        <location evidence="2">Membrane</location>
    </subcellularLocation>
</comment>
<dbReference type="InterPro" id="IPR035965">
    <property type="entry name" value="PAS-like_dom_sf"/>
</dbReference>
<dbReference type="InterPro" id="IPR001610">
    <property type="entry name" value="PAC"/>
</dbReference>
<dbReference type="SMART" id="SM00448">
    <property type="entry name" value="REC"/>
    <property type="match status" value="2"/>
</dbReference>
<evidence type="ECO:0000259" key="15">
    <source>
        <dbReference type="PROSITE" id="PS50109"/>
    </source>
</evidence>
<feature type="domain" description="PAC" evidence="17">
    <location>
        <begin position="215"/>
        <end position="268"/>
    </location>
</feature>
<dbReference type="PRINTS" id="PR00344">
    <property type="entry name" value="BCTRLSENSOR"/>
</dbReference>
<evidence type="ECO:0000313" key="19">
    <source>
        <dbReference type="Proteomes" id="UP000432089"/>
    </source>
</evidence>
<dbReference type="Gene3D" id="3.30.565.10">
    <property type="entry name" value="Histidine kinase-like ATPase, C-terminal domain"/>
    <property type="match status" value="1"/>
</dbReference>
<dbReference type="FunFam" id="3.30.565.10:FF:000010">
    <property type="entry name" value="Sensor histidine kinase RcsC"/>
    <property type="match status" value="1"/>
</dbReference>
<dbReference type="GO" id="GO:0009927">
    <property type="term" value="F:histidine phosphotransfer kinase activity"/>
    <property type="evidence" value="ECO:0007669"/>
    <property type="project" value="TreeGrafter"/>
</dbReference>
<feature type="region of interest" description="Disordered" evidence="14">
    <location>
        <begin position="771"/>
        <end position="794"/>
    </location>
</feature>